<dbReference type="Pfam" id="PF00296">
    <property type="entry name" value="Bac_luciferase"/>
    <property type="match status" value="1"/>
</dbReference>
<evidence type="ECO:0000256" key="3">
    <source>
        <dbReference type="ARBA" id="ARBA00022630"/>
    </source>
</evidence>
<feature type="domain" description="Luciferase-like" evidence="8">
    <location>
        <begin position="8"/>
        <end position="327"/>
    </location>
</feature>
<dbReference type="EC" id="1.14.14.5" evidence="2 7"/>
<dbReference type="HAMAP" id="MF_01229">
    <property type="entry name" value="Alkanesulf_monooxygen"/>
    <property type="match status" value="1"/>
</dbReference>
<evidence type="ECO:0000313" key="9">
    <source>
        <dbReference type="EMBL" id="GLK79863.1"/>
    </source>
</evidence>
<dbReference type="PANTHER" id="PTHR42847">
    <property type="entry name" value="ALKANESULFONATE MONOOXYGENASE"/>
    <property type="match status" value="1"/>
</dbReference>
<sequence>MTKPLTMFWFIPTQGDGTYIGSSEGHRPADPLYLEQVAIAVDRLGFEGVLLPTGKGCEESWIVATALATATERLKFLVALRPGVTSPAFAARQAAALDRISRGRLLLNVVVGGDAAELAGDGVFLDHDARYAQADEFLTVWRKLLSGERVDFEGEHLKAIGAELAFPPVQRPHPPLWFGGSSDAAIEIAADHTEVYLTWGEPVDQVAEKIARVRAAAAKRGKTLRFGLRLHLIVRETAAEAWAAADRLISRVSDEAIAATQAMAAKSDSVGQKRMTALHGGKRENLEIAPNLWAGLGLVRKGAGTALVGDPATVAERLREYQAVGIDTIIASGYPHLEEAFKVAELLFPNLGLGREPSGAHATIGGEFGVKAATTS</sequence>
<evidence type="ECO:0000256" key="6">
    <source>
        <dbReference type="ARBA" id="ARBA00023033"/>
    </source>
</evidence>
<evidence type="ECO:0000256" key="4">
    <source>
        <dbReference type="ARBA" id="ARBA00022643"/>
    </source>
</evidence>
<keyword evidence="10" id="KW-1185">Reference proteome</keyword>
<comment type="function">
    <text evidence="7">Catalyzes the desulfonation of aliphatic sulfonates.</text>
</comment>
<dbReference type="CDD" id="cd01094">
    <property type="entry name" value="Alkanesulfonate_monoxygenase"/>
    <property type="match status" value="1"/>
</dbReference>
<gene>
    <name evidence="9" type="primary">ssuD_1</name>
    <name evidence="7" type="synonym">ssuD</name>
    <name evidence="9" type="ORF">GCM10008174_16040</name>
</gene>
<protein>
    <recommendedName>
        <fullName evidence="2 7">Alkanesulfonate monooxygenase</fullName>
        <ecNumber evidence="2 7">1.14.14.5</ecNumber>
    </recommendedName>
    <alternativeName>
        <fullName evidence="7">FMNH2-dependent aliphatic sulfonate monooxygenase</fullName>
    </alternativeName>
</protein>
<dbReference type="Proteomes" id="UP001143309">
    <property type="component" value="Unassembled WGS sequence"/>
</dbReference>
<keyword evidence="6 7" id="KW-0503">Monooxygenase</keyword>
<comment type="catalytic activity">
    <reaction evidence="7">
        <text>an alkanesulfonate + FMNH2 + O2 = an aldehyde + FMN + sulfite + H2O + 2 H(+)</text>
        <dbReference type="Rhea" id="RHEA:23064"/>
        <dbReference type="ChEBI" id="CHEBI:15377"/>
        <dbReference type="ChEBI" id="CHEBI:15378"/>
        <dbReference type="ChEBI" id="CHEBI:15379"/>
        <dbReference type="ChEBI" id="CHEBI:17359"/>
        <dbReference type="ChEBI" id="CHEBI:17478"/>
        <dbReference type="ChEBI" id="CHEBI:57618"/>
        <dbReference type="ChEBI" id="CHEBI:58210"/>
        <dbReference type="ChEBI" id="CHEBI:134249"/>
        <dbReference type="EC" id="1.14.14.5"/>
    </reaction>
</comment>
<evidence type="ECO:0000256" key="5">
    <source>
        <dbReference type="ARBA" id="ARBA00023002"/>
    </source>
</evidence>
<name>A0A9W6JP81_9HYPH</name>
<proteinExistence type="inferred from homology"/>
<reference evidence="9" key="2">
    <citation type="submission" date="2023-01" db="EMBL/GenBank/DDBJ databases">
        <authorList>
            <person name="Sun Q."/>
            <person name="Evtushenko L."/>
        </authorList>
    </citation>
    <scope>NUCLEOTIDE SEQUENCE</scope>
    <source>
        <strain evidence="9">VKM B-2748</strain>
    </source>
</reference>
<keyword evidence="3 7" id="KW-0285">Flavoprotein</keyword>
<accession>A0A9W6JP81</accession>
<dbReference type="NCBIfam" id="NF001939">
    <property type="entry name" value="PRK00719.1"/>
    <property type="match status" value="1"/>
</dbReference>
<reference evidence="9" key="1">
    <citation type="journal article" date="2014" name="Int. J. Syst. Evol. Microbiol.">
        <title>Complete genome sequence of Corynebacterium casei LMG S-19264T (=DSM 44701T), isolated from a smear-ripened cheese.</title>
        <authorList>
            <consortium name="US DOE Joint Genome Institute (JGI-PGF)"/>
            <person name="Walter F."/>
            <person name="Albersmeier A."/>
            <person name="Kalinowski J."/>
            <person name="Ruckert C."/>
        </authorList>
    </citation>
    <scope>NUCLEOTIDE SEQUENCE</scope>
    <source>
        <strain evidence="9">VKM B-2748</strain>
    </source>
</reference>
<keyword evidence="4 7" id="KW-0288">FMN</keyword>
<evidence type="ECO:0000256" key="7">
    <source>
        <dbReference type="HAMAP-Rule" id="MF_01229"/>
    </source>
</evidence>
<evidence type="ECO:0000259" key="8">
    <source>
        <dbReference type="Pfam" id="PF00296"/>
    </source>
</evidence>
<comment type="caution">
    <text evidence="9">The sequence shown here is derived from an EMBL/GenBank/DDBJ whole genome shotgun (WGS) entry which is preliminary data.</text>
</comment>
<dbReference type="InterPro" id="IPR019911">
    <property type="entry name" value="Alkanesulphonate_mOase_FMN-dep"/>
</dbReference>
<evidence type="ECO:0000313" key="10">
    <source>
        <dbReference type="Proteomes" id="UP001143309"/>
    </source>
</evidence>
<dbReference type="InterPro" id="IPR050172">
    <property type="entry name" value="SsuD_RutA_monooxygenase"/>
</dbReference>
<dbReference type="InterPro" id="IPR036661">
    <property type="entry name" value="Luciferase-like_sf"/>
</dbReference>
<evidence type="ECO:0000256" key="1">
    <source>
        <dbReference type="ARBA" id="ARBA00007044"/>
    </source>
</evidence>
<comment type="similarity">
    <text evidence="1 7">Belongs to the SsuD family.</text>
</comment>
<dbReference type="NCBIfam" id="TIGR03565">
    <property type="entry name" value="alk_sulf_monoox"/>
    <property type="match status" value="1"/>
</dbReference>
<dbReference type="GO" id="GO:0008726">
    <property type="term" value="F:alkanesulfonate monooxygenase activity"/>
    <property type="evidence" value="ECO:0007669"/>
    <property type="project" value="UniProtKB-UniRule"/>
</dbReference>
<dbReference type="PANTHER" id="PTHR42847:SF4">
    <property type="entry name" value="ALKANESULFONATE MONOOXYGENASE-RELATED"/>
    <property type="match status" value="1"/>
</dbReference>
<dbReference type="SUPFAM" id="SSF51679">
    <property type="entry name" value="Bacterial luciferase-like"/>
    <property type="match status" value="1"/>
</dbReference>
<keyword evidence="5 7" id="KW-0560">Oxidoreductase</keyword>
<organism evidence="9 10">
    <name type="scientific">Methylopila turkensis</name>
    <dbReference type="NCBI Taxonomy" id="1437816"/>
    <lineage>
        <taxon>Bacteria</taxon>
        <taxon>Pseudomonadati</taxon>
        <taxon>Pseudomonadota</taxon>
        <taxon>Alphaproteobacteria</taxon>
        <taxon>Hyphomicrobiales</taxon>
        <taxon>Methylopilaceae</taxon>
        <taxon>Methylopila</taxon>
    </lineage>
</organism>
<dbReference type="InterPro" id="IPR011251">
    <property type="entry name" value="Luciferase-like_dom"/>
</dbReference>
<dbReference type="GO" id="GO:0046306">
    <property type="term" value="P:alkanesulfonate catabolic process"/>
    <property type="evidence" value="ECO:0007669"/>
    <property type="project" value="TreeGrafter"/>
</dbReference>
<dbReference type="Gene3D" id="3.20.20.30">
    <property type="entry name" value="Luciferase-like domain"/>
    <property type="match status" value="1"/>
</dbReference>
<dbReference type="RefSeq" id="WP_271200353.1">
    <property type="nucleotide sequence ID" value="NZ_BSFL01000002.1"/>
</dbReference>
<evidence type="ECO:0000256" key="2">
    <source>
        <dbReference type="ARBA" id="ARBA00012113"/>
    </source>
</evidence>
<dbReference type="AlphaFoldDB" id="A0A9W6JP81"/>
<dbReference type="EMBL" id="BSFL01000002">
    <property type="protein sequence ID" value="GLK79863.1"/>
    <property type="molecule type" value="Genomic_DNA"/>
</dbReference>